<feature type="compositionally biased region" description="Polar residues" evidence="1">
    <location>
        <begin position="184"/>
        <end position="195"/>
    </location>
</feature>
<evidence type="ECO:0000256" key="2">
    <source>
        <dbReference type="SAM" id="Phobius"/>
    </source>
</evidence>
<dbReference type="AlphaFoldDB" id="A0AA39ZS12"/>
<reference evidence="3" key="1">
    <citation type="submission" date="2023-06" db="EMBL/GenBank/DDBJ databases">
        <title>Genome-scale phylogeny and comparative genomics of the fungal order Sordariales.</title>
        <authorList>
            <consortium name="Lawrence Berkeley National Laboratory"/>
            <person name="Hensen N."/>
            <person name="Bonometti L."/>
            <person name="Westerberg I."/>
            <person name="Brannstrom I.O."/>
            <person name="Guillou S."/>
            <person name="Cros-Aarteil S."/>
            <person name="Calhoun S."/>
            <person name="Haridas S."/>
            <person name="Kuo A."/>
            <person name="Mondo S."/>
            <person name="Pangilinan J."/>
            <person name="Riley R."/>
            <person name="Labutti K."/>
            <person name="Andreopoulos B."/>
            <person name="Lipzen A."/>
            <person name="Chen C."/>
            <person name="Yanf M."/>
            <person name="Daum C."/>
            <person name="Ng V."/>
            <person name="Clum A."/>
            <person name="Steindorff A."/>
            <person name="Ohm R."/>
            <person name="Martin F."/>
            <person name="Silar P."/>
            <person name="Natvig D."/>
            <person name="Lalanne C."/>
            <person name="Gautier V."/>
            <person name="Ament-Velasquez S.L."/>
            <person name="Kruys A."/>
            <person name="Hutchinson M.I."/>
            <person name="Powell A.J."/>
            <person name="Barry K."/>
            <person name="Miller A.N."/>
            <person name="Grigoriev I.V."/>
            <person name="Debuchy R."/>
            <person name="Gladieux P."/>
            <person name="Thoren M.H."/>
            <person name="Johannesson H."/>
        </authorList>
    </citation>
    <scope>NUCLEOTIDE SEQUENCE</scope>
    <source>
        <strain evidence="3">CBS 540.89</strain>
    </source>
</reference>
<evidence type="ECO:0000256" key="1">
    <source>
        <dbReference type="SAM" id="MobiDB-lite"/>
    </source>
</evidence>
<feature type="compositionally biased region" description="Basic residues" evidence="1">
    <location>
        <begin position="122"/>
        <end position="132"/>
    </location>
</feature>
<keyword evidence="2" id="KW-1133">Transmembrane helix</keyword>
<feature type="compositionally biased region" description="Polar residues" evidence="1">
    <location>
        <begin position="204"/>
        <end position="230"/>
    </location>
</feature>
<dbReference type="Proteomes" id="UP001172159">
    <property type="component" value="Unassembled WGS sequence"/>
</dbReference>
<protein>
    <recommendedName>
        <fullName evidence="5">Transmembrane protein</fullName>
    </recommendedName>
</protein>
<keyword evidence="2" id="KW-0812">Transmembrane</keyword>
<evidence type="ECO:0000313" key="4">
    <source>
        <dbReference type="Proteomes" id="UP001172159"/>
    </source>
</evidence>
<proteinExistence type="predicted"/>
<name>A0AA39ZS12_9PEZI</name>
<dbReference type="EMBL" id="JAUKTV010000025">
    <property type="protein sequence ID" value="KAK0702567.1"/>
    <property type="molecule type" value="Genomic_DNA"/>
</dbReference>
<accession>A0AA39ZS12</accession>
<gene>
    <name evidence="3" type="ORF">B0T21DRAFT_416962</name>
</gene>
<keyword evidence="2" id="KW-0472">Membrane</keyword>
<feature type="compositionally biased region" description="Gly residues" evidence="1">
    <location>
        <begin position="140"/>
        <end position="150"/>
    </location>
</feature>
<comment type="caution">
    <text evidence="3">The sequence shown here is derived from an EMBL/GenBank/DDBJ whole genome shotgun (WGS) entry which is preliminary data.</text>
</comment>
<sequence length="265" mass="28128">MDDSTPSSAALATLLVAAIIWGGVAFIATIAIVCSRPASEQEAGKETSCMPCLDDDFKCLRFCRRDCCLFPCYFLIYYICVFVYPAVIVVGLVLRLGSEILKKAGVRTCCGYKLPCLNQPTPKKKNKTRRKPRVDLEAGNRGGDGSGGGRRPSAVAGEGAALGTGFVSSAPQPEVPMVAAPKTARTNTPRNSRNGSAGPRRPSGAQQSEPRTSRNSTGPRGNPTAQQARIQATPAPSGRTRETTEAPLSGDSDRTPPPKYEELDP</sequence>
<feature type="region of interest" description="Disordered" evidence="1">
    <location>
        <begin position="121"/>
        <end position="265"/>
    </location>
</feature>
<evidence type="ECO:0008006" key="5">
    <source>
        <dbReference type="Google" id="ProtNLM"/>
    </source>
</evidence>
<feature type="transmembrane region" description="Helical" evidence="2">
    <location>
        <begin position="75"/>
        <end position="94"/>
    </location>
</feature>
<organism evidence="3 4">
    <name type="scientific">Apiosordaria backusii</name>
    <dbReference type="NCBI Taxonomy" id="314023"/>
    <lineage>
        <taxon>Eukaryota</taxon>
        <taxon>Fungi</taxon>
        <taxon>Dikarya</taxon>
        <taxon>Ascomycota</taxon>
        <taxon>Pezizomycotina</taxon>
        <taxon>Sordariomycetes</taxon>
        <taxon>Sordariomycetidae</taxon>
        <taxon>Sordariales</taxon>
        <taxon>Lasiosphaeriaceae</taxon>
        <taxon>Apiosordaria</taxon>
    </lineage>
</organism>
<keyword evidence="4" id="KW-1185">Reference proteome</keyword>
<feature type="compositionally biased region" description="Basic and acidic residues" evidence="1">
    <location>
        <begin position="251"/>
        <end position="265"/>
    </location>
</feature>
<evidence type="ECO:0000313" key="3">
    <source>
        <dbReference type="EMBL" id="KAK0702567.1"/>
    </source>
</evidence>
<feature type="transmembrane region" description="Helical" evidence="2">
    <location>
        <begin position="12"/>
        <end position="33"/>
    </location>
</feature>